<reference evidence="1" key="1">
    <citation type="submission" date="2023-03" db="EMBL/GenBank/DDBJ databases">
        <title>Massive genome expansion in bonnet fungi (Mycena s.s.) driven by repeated elements and novel gene families across ecological guilds.</title>
        <authorList>
            <consortium name="Lawrence Berkeley National Laboratory"/>
            <person name="Harder C.B."/>
            <person name="Miyauchi S."/>
            <person name="Viragh M."/>
            <person name="Kuo A."/>
            <person name="Thoen E."/>
            <person name="Andreopoulos B."/>
            <person name="Lu D."/>
            <person name="Skrede I."/>
            <person name="Drula E."/>
            <person name="Henrissat B."/>
            <person name="Morin E."/>
            <person name="Kohler A."/>
            <person name="Barry K."/>
            <person name="LaButti K."/>
            <person name="Morin E."/>
            <person name="Salamov A."/>
            <person name="Lipzen A."/>
            <person name="Mereny Z."/>
            <person name="Hegedus B."/>
            <person name="Baldrian P."/>
            <person name="Stursova M."/>
            <person name="Weitz H."/>
            <person name="Taylor A."/>
            <person name="Grigoriev I.V."/>
            <person name="Nagy L.G."/>
            <person name="Martin F."/>
            <person name="Kauserud H."/>
        </authorList>
    </citation>
    <scope>NUCLEOTIDE SEQUENCE</scope>
    <source>
        <strain evidence="1">9284</strain>
    </source>
</reference>
<protein>
    <submittedName>
        <fullName evidence="1">Uncharacterized protein</fullName>
    </submittedName>
</protein>
<dbReference type="Proteomes" id="UP001221142">
    <property type="component" value="Unassembled WGS sequence"/>
</dbReference>
<gene>
    <name evidence="1" type="ORF">FB45DRAFT_1029722</name>
</gene>
<organism evidence="1 2">
    <name type="scientific">Roridomyces roridus</name>
    <dbReference type="NCBI Taxonomy" id="1738132"/>
    <lineage>
        <taxon>Eukaryota</taxon>
        <taxon>Fungi</taxon>
        <taxon>Dikarya</taxon>
        <taxon>Basidiomycota</taxon>
        <taxon>Agaricomycotina</taxon>
        <taxon>Agaricomycetes</taxon>
        <taxon>Agaricomycetidae</taxon>
        <taxon>Agaricales</taxon>
        <taxon>Marasmiineae</taxon>
        <taxon>Mycenaceae</taxon>
        <taxon>Roridomyces</taxon>
    </lineage>
</organism>
<evidence type="ECO:0000313" key="1">
    <source>
        <dbReference type="EMBL" id="KAJ7627375.1"/>
    </source>
</evidence>
<dbReference type="AlphaFoldDB" id="A0AAD7BR82"/>
<name>A0AAD7BR82_9AGAR</name>
<proteinExistence type="predicted"/>
<sequence length="173" mass="19612">MATPLTYLSCKFARTVTISPRPDSTGWRLTHGDLRIDFEQAPMQLSIFGKNFELVALAEGRVQLREPPKTWAMRFTAPTRSTGHTPPTNSDHDPETEPLYYDPIVQDFPSSAENRGQEVATCFQSGVRHGDLDSVVWKFRANSFSYSRTRKALMLAAFIAKFVAERQNQKFPI</sequence>
<dbReference type="EMBL" id="JARKIF010000011">
    <property type="protein sequence ID" value="KAJ7627375.1"/>
    <property type="molecule type" value="Genomic_DNA"/>
</dbReference>
<comment type="caution">
    <text evidence="1">The sequence shown here is derived from an EMBL/GenBank/DDBJ whole genome shotgun (WGS) entry which is preliminary data.</text>
</comment>
<keyword evidence="2" id="KW-1185">Reference proteome</keyword>
<accession>A0AAD7BR82</accession>
<evidence type="ECO:0000313" key="2">
    <source>
        <dbReference type="Proteomes" id="UP001221142"/>
    </source>
</evidence>